<dbReference type="PRINTS" id="PR00081">
    <property type="entry name" value="GDHRDH"/>
</dbReference>
<dbReference type="AlphaFoldDB" id="A0A2T2NHV2"/>
<dbReference type="InterPro" id="IPR036291">
    <property type="entry name" value="NAD(P)-bd_dom_sf"/>
</dbReference>
<gene>
    <name evidence="4" type="ORF">BS50DRAFT_575128</name>
</gene>
<dbReference type="Gene3D" id="3.40.50.720">
    <property type="entry name" value="NAD(P)-binding Rossmann-like Domain"/>
    <property type="match status" value="1"/>
</dbReference>
<reference evidence="4 5" key="1">
    <citation type="journal article" date="2018" name="Front. Microbiol.">
        <title>Genome-Wide Analysis of Corynespora cassiicola Leaf Fall Disease Putative Effectors.</title>
        <authorList>
            <person name="Lopez D."/>
            <person name="Ribeiro S."/>
            <person name="Label P."/>
            <person name="Fumanal B."/>
            <person name="Venisse J.S."/>
            <person name="Kohler A."/>
            <person name="de Oliveira R.R."/>
            <person name="Labutti K."/>
            <person name="Lipzen A."/>
            <person name="Lail K."/>
            <person name="Bauer D."/>
            <person name="Ohm R.A."/>
            <person name="Barry K.W."/>
            <person name="Spatafora J."/>
            <person name="Grigoriev I.V."/>
            <person name="Martin F.M."/>
            <person name="Pujade-Renaud V."/>
        </authorList>
    </citation>
    <scope>NUCLEOTIDE SEQUENCE [LARGE SCALE GENOMIC DNA]</scope>
    <source>
        <strain evidence="4 5">Philippines</strain>
    </source>
</reference>
<organism evidence="4 5">
    <name type="scientific">Corynespora cassiicola Philippines</name>
    <dbReference type="NCBI Taxonomy" id="1448308"/>
    <lineage>
        <taxon>Eukaryota</taxon>
        <taxon>Fungi</taxon>
        <taxon>Dikarya</taxon>
        <taxon>Ascomycota</taxon>
        <taxon>Pezizomycotina</taxon>
        <taxon>Dothideomycetes</taxon>
        <taxon>Pleosporomycetidae</taxon>
        <taxon>Pleosporales</taxon>
        <taxon>Corynesporascaceae</taxon>
        <taxon>Corynespora</taxon>
    </lineage>
</organism>
<evidence type="ECO:0000256" key="2">
    <source>
        <dbReference type="ARBA" id="ARBA00022857"/>
    </source>
</evidence>
<name>A0A2T2NHV2_CORCC</name>
<keyword evidence="2" id="KW-0521">NADP</keyword>
<accession>A0A2T2NHV2</accession>
<dbReference type="EMBL" id="KZ678137">
    <property type="protein sequence ID" value="PSN65015.1"/>
    <property type="molecule type" value="Genomic_DNA"/>
</dbReference>
<protein>
    <submittedName>
        <fullName evidence="4">NAD(P)-binding protein</fullName>
    </submittedName>
</protein>
<evidence type="ECO:0000256" key="3">
    <source>
        <dbReference type="ARBA" id="ARBA00023002"/>
    </source>
</evidence>
<dbReference type="CDD" id="cd05233">
    <property type="entry name" value="SDR_c"/>
    <property type="match status" value="1"/>
</dbReference>
<evidence type="ECO:0000313" key="5">
    <source>
        <dbReference type="Proteomes" id="UP000240883"/>
    </source>
</evidence>
<evidence type="ECO:0000313" key="4">
    <source>
        <dbReference type="EMBL" id="PSN65015.1"/>
    </source>
</evidence>
<dbReference type="InterPro" id="IPR002347">
    <property type="entry name" value="SDR_fam"/>
</dbReference>
<comment type="similarity">
    <text evidence="1">Belongs to the short-chain dehydrogenases/reductases (SDR) family.</text>
</comment>
<keyword evidence="5" id="KW-1185">Reference proteome</keyword>
<evidence type="ECO:0000256" key="1">
    <source>
        <dbReference type="ARBA" id="ARBA00006484"/>
    </source>
</evidence>
<dbReference type="GO" id="GO:0016491">
    <property type="term" value="F:oxidoreductase activity"/>
    <property type="evidence" value="ECO:0007669"/>
    <property type="project" value="UniProtKB-KW"/>
</dbReference>
<dbReference type="PANTHER" id="PTHR43180">
    <property type="entry name" value="3-OXOACYL-(ACYL-CARRIER-PROTEIN) REDUCTASE (AFU_ORTHOLOGUE AFUA_6G11210)"/>
    <property type="match status" value="1"/>
</dbReference>
<dbReference type="STRING" id="1448308.A0A2T2NHV2"/>
<keyword evidence="3" id="KW-0560">Oxidoreductase</keyword>
<proteinExistence type="inferred from homology"/>
<dbReference type="Pfam" id="PF13561">
    <property type="entry name" value="adh_short_C2"/>
    <property type="match status" value="1"/>
</dbReference>
<dbReference type="PANTHER" id="PTHR43180:SF66">
    <property type="entry name" value="SHORT-CHAIN DEHYDROGENASE_REDUCTASE FAMILY PROTEIN"/>
    <property type="match status" value="1"/>
</dbReference>
<dbReference type="Proteomes" id="UP000240883">
    <property type="component" value="Unassembled WGS sequence"/>
</dbReference>
<dbReference type="FunFam" id="3.40.50.720:FF:000084">
    <property type="entry name" value="Short-chain dehydrogenase reductase"/>
    <property type="match status" value="1"/>
</dbReference>
<dbReference type="SUPFAM" id="SSF51735">
    <property type="entry name" value="NAD(P)-binding Rossmann-fold domains"/>
    <property type="match status" value="1"/>
</dbReference>
<dbReference type="OrthoDB" id="47007at2759"/>
<sequence>MDPSALVQKLHTPLPVHRLDGKVVIITGGAGRIGVETAGRLLRDGANVCIVDIDAKAVEAATKILKETLHTGQALQSRILTVVGDVTDESAVEAFVKRTLIHFRRLDCVFLNAGANSQEASIFDTKVDDYERIMRVNVKSAFLGLKHAAKAMRDLGNGGSIILTSSIAGMRAAPGLILDSGSKFAVRGLALTAASELGQYGIRVNTIHPSGIDGPLEEIEEPSLGRSAKVDDIAGVVAFLASEDSKFMTGGSLKIDGGSVVP</sequence>